<reference evidence="2 3" key="1">
    <citation type="journal article" date="2021" name="Elife">
        <title>Chloroplast acquisition without the gene transfer in kleptoplastic sea slugs, Plakobranchus ocellatus.</title>
        <authorList>
            <person name="Maeda T."/>
            <person name="Takahashi S."/>
            <person name="Yoshida T."/>
            <person name="Shimamura S."/>
            <person name="Takaki Y."/>
            <person name="Nagai Y."/>
            <person name="Toyoda A."/>
            <person name="Suzuki Y."/>
            <person name="Arimoto A."/>
            <person name="Ishii H."/>
            <person name="Satoh N."/>
            <person name="Nishiyama T."/>
            <person name="Hasebe M."/>
            <person name="Maruyama T."/>
            <person name="Minagawa J."/>
            <person name="Obokata J."/>
            <person name="Shigenobu S."/>
        </authorList>
    </citation>
    <scope>NUCLEOTIDE SEQUENCE [LARGE SCALE GENOMIC DNA]</scope>
</reference>
<name>A0AAV4CID2_9GAST</name>
<sequence>MRTLTVIAVCLILLASAGVTGTTVSRHPFHRCNWCGINAACVSNICRCLSGFVGYPYFICFKPAHFDLCQFCDDPVVTTENGDNVAVHYLDSTLLFDKAVSKGRLGTCHIRVVVSNYRLKGKSFPRCVFVRYDLKNIHGQLVCSFGFQICGFSLLDGSLRWQVSLATITRDGRTSFGPWKTIRSSIVGTYTFRACNNLIYFKVSKGRILTLEASCCPFHLGFRPFIKRIFWLKTGIFILTLKPKVRPAAPSGSVRGFPICLRPGLPISYVEQNLRLPDRRFAMSFLALTNLPPGLVYLSPERKDLVQTLVACPAAKLQTLFRDADFILFSPLFIREISGTTKGFAEVLKVAKKIADWFCKDDAVSCRNATATITDKAKNLLGEPNKHPKLVKFKTDNCKKP</sequence>
<dbReference type="EMBL" id="BLXT01006360">
    <property type="protein sequence ID" value="GFO31222.1"/>
    <property type="molecule type" value="Genomic_DNA"/>
</dbReference>
<organism evidence="2 3">
    <name type="scientific">Plakobranchus ocellatus</name>
    <dbReference type="NCBI Taxonomy" id="259542"/>
    <lineage>
        <taxon>Eukaryota</taxon>
        <taxon>Metazoa</taxon>
        <taxon>Spiralia</taxon>
        <taxon>Lophotrochozoa</taxon>
        <taxon>Mollusca</taxon>
        <taxon>Gastropoda</taxon>
        <taxon>Heterobranchia</taxon>
        <taxon>Euthyneura</taxon>
        <taxon>Panpulmonata</taxon>
        <taxon>Sacoglossa</taxon>
        <taxon>Placobranchoidea</taxon>
        <taxon>Plakobranchidae</taxon>
        <taxon>Plakobranchus</taxon>
    </lineage>
</organism>
<evidence type="ECO:0000313" key="3">
    <source>
        <dbReference type="Proteomes" id="UP000735302"/>
    </source>
</evidence>
<gene>
    <name evidence="2" type="ORF">PoB_005772700</name>
</gene>
<keyword evidence="3" id="KW-1185">Reference proteome</keyword>
<protein>
    <submittedName>
        <fullName evidence="2">Uncharacterized protein</fullName>
    </submittedName>
</protein>
<feature type="chain" id="PRO_5043360375" evidence="1">
    <location>
        <begin position="22"/>
        <end position="401"/>
    </location>
</feature>
<evidence type="ECO:0000256" key="1">
    <source>
        <dbReference type="SAM" id="SignalP"/>
    </source>
</evidence>
<accession>A0AAV4CID2</accession>
<comment type="caution">
    <text evidence="2">The sequence shown here is derived from an EMBL/GenBank/DDBJ whole genome shotgun (WGS) entry which is preliminary data.</text>
</comment>
<feature type="signal peptide" evidence="1">
    <location>
        <begin position="1"/>
        <end position="21"/>
    </location>
</feature>
<keyword evidence="1" id="KW-0732">Signal</keyword>
<dbReference type="Proteomes" id="UP000735302">
    <property type="component" value="Unassembled WGS sequence"/>
</dbReference>
<dbReference type="AlphaFoldDB" id="A0AAV4CID2"/>
<evidence type="ECO:0000313" key="2">
    <source>
        <dbReference type="EMBL" id="GFO31222.1"/>
    </source>
</evidence>
<proteinExistence type="predicted"/>